<dbReference type="EMBL" id="JBFOLK010000004">
    <property type="protein sequence ID" value="KAL2518099.1"/>
    <property type="molecule type" value="Genomic_DNA"/>
</dbReference>
<dbReference type="Proteomes" id="UP001604336">
    <property type="component" value="Unassembled WGS sequence"/>
</dbReference>
<sequence>MATRSISCYGLIINQLIPKTQSSRDIFTYFDTLNSLPFYFPFCAHQIPPYIQPPTFNEIEAILPIWAQFLVGRELFHGLITRINANVGVEVCTPQFFARQFGFGQTWLILPCYSKNFKQHFHTITRDDAKAIESPSAPSAQTDPRRTSSKKRPSSHQADDSDEEDTPTLVRKKIINF</sequence>
<evidence type="ECO:0000313" key="2">
    <source>
        <dbReference type="EMBL" id="KAL2518099.1"/>
    </source>
</evidence>
<organism evidence="2 3">
    <name type="scientific">Abeliophyllum distichum</name>
    <dbReference type="NCBI Taxonomy" id="126358"/>
    <lineage>
        <taxon>Eukaryota</taxon>
        <taxon>Viridiplantae</taxon>
        <taxon>Streptophyta</taxon>
        <taxon>Embryophyta</taxon>
        <taxon>Tracheophyta</taxon>
        <taxon>Spermatophyta</taxon>
        <taxon>Magnoliopsida</taxon>
        <taxon>eudicotyledons</taxon>
        <taxon>Gunneridae</taxon>
        <taxon>Pentapetalae</taxon>
        <taxon>asterids</taxon>
        <taxon>lamiids</taxon>
        <taxon>Lamiales</taxon>
        <taxon>Oleaceae</taxon>
        <taxon>Forsythieae</taxon>
        <taxon>Abeliophyllum</taxon>
    </lineage>
</organism>
<reference evidence="3" key="1">
    <citation type="submission" date="2024-07" db="EMBL/GenBank/DDBJ databases">
        <title>Two chromosome-level genome assemblies of Korean endemic species Abeliophyllum distichum and Forsythia ovata (Oleaceae).</title>
        <authorList>
            <person name="Jang H."/>
        </authorList>
    </citation>
    <scope>NUCLEOTIDE SEQUENCE [LARGE SCALE GENOMIC DNA]</scope>
</reference>
<comment type="caution">
    <text evidence="2">The sequence shown here is derived from an EMBL/GenBank/DDBJ whole genome shotgun (WGS) entry which is preliminary data.</text>
</comment>
<accession>A0ABD1TZD7</accession>
<evidence type="ECO:0000256" key="1">
    <source>
        <dbReference type="SAM" id="MobiDB-lite"/>
    </source>
</evidence>
<name>A0ABD1TZD7_9LAMI</name>
<gene>
    <name evidence="2" type="ORF">Adt_14346</name>
</gene>
<feature type="region of interest" description="Disordered" evidence="1">
    <location>
        <begin position="131"/>
        <end position="167"/>
    </location>
</feature>
<evidence type="ECO:0000313" key="3">
    <source>
        <dbReference type="Proteomes" id="UP001604336"/>
    </source>
</evidence>
<dbReference type="AlphaFoldDB" id="A0ABD1TZD7"/>
<keyword evidence="3" id="KW-1185">Reference proteome</keyword>
<protein>
    <submittedName>
        <fullName evidence="2">Uncharacterized protein</fullName>
    </submittedName>
</protein>
<proteinExistence type="predicted"/>